<dbReference type="EnsemblMetazoa" id="PPA43213.1">
    <property type="protein sequence ID" value="PPA43213.1"/>
    <property type="gene ID" value="WBGene00281582"/>
</dbReference>
<dbReference type="Proteomes" id="UP000005239">
    <property type="component" value="Unassembled WGS sequence"/>
</dbReference>
<protein>
    <submittedName>
        <fullName evidence="1">Uncharacterized protein</fullName>
    </submittedName>
</protein>
<organism evidence="1 2">
    <name type="scientific">Pristionchus pacificus</name>
    <name type="common">Parasitic nematode worm</name>
    <dbReference type="NCBI Taxonomy" id="54126"/>
    <lineage>
        <taxon>Eukaryota</taxon>
        <taxon>Metazoa</taxon>
        <taxon>Ecdysozoa</taxon>
        <taxon>Nematoda</taxon>
        <taxon>Chromadorea</taxon>
        <taxon>Rhabditida</taxon>
        <taxon>Rhabditina</taxon>
        <taxon>Diplogasteromorpha</taxon>
        <taxon>Diplogasteroidea</taxon>
        <taxon>Neodiplogasteridae</taxon>
        <taxon>Pristionchus</taxon>
    </lineage>
</organism>
<evidence type="ECO:0000313" key="2">
    <source>
        <dbReference type="Proteomes" id="UP000005239"/>
    </source>
</evidence>
<evidence type="ECO:0000313" key="1">
    <source>
        <dbReference type="EnsemblMetazoa" id="PPA43213.1"/>
    </source>
</evidence>
<name>A0A2A6CE56_PRIPA</name>
<accession>A0A8R1UXM0</accession>
<keyword evidence="2" id="KW-1185">Reference proteome</keyword>
<accession>A0A2A6CE56</accession>
<dbReference type="AlphaFoldDB" id="A0A2A6CE56"/>
<reference evidence="1" key="2">
    <citation type="submission" date="2022-06" db="UniProtKB">
        <authorList>
            <consortium name="EnsemblMetazoa"/>
        </authorList>
    </citation>
    <scope>IDENTIFICATION</scope>
    <source>
        <strain evidence="1">PS312</strain>
    </source>
</reference>
<reference evidence="2" key="1">
    <citation type="journal article" date="2008" name="Nat. Genet.">
        <title>The Pristionchus pacificus genome provides a unique perspective on nematode lifestyle and parasitism.</title>
        <authorList>
            <person name="Dieterich C."/>
            <person name="Clifton S.W."/>
            <person name="Schuster L.N."/>
            <person name="Chinwalla A."/>
            <person name="Delehaunty K."/>
            <person name="Dinkelacker I."/>
            <person name="Fulton L."/>
            <person name="Fulton R."/>
            <person name="Godfrey J."/>
            <person name="Minx P."/>
            <person name="Mitreva M."/>
            <person name="Roeseler W."/>
            <person name="Tian H."/>
            <person name="Witte H."/>
            <person name="Yang S.P."/>
            <person name="Wilson R.K."/>
            <person name="Sommer R.J."/>
        </authorList>
    </citation>
    <scope>NUCLEOTIDE SEQUENCE [LARGE SCALE GENOMIC DNA]</scope>
    <source>
        <strain evidence="2">PS312</strain>
    </source>
</reference>
<gene>
    <name evidence="1" type="primary">WBGene00281582</name>
</gene>
<proteinExistence type="predicted"/>
<sequence>MPRSAARDVHHQLQPQQLAAPAATPFAEDLLLGPFAVELNERLRWQLQQWMEQTTREFFALPLEQRSQWASERMSVITSQMQSLLQYRNSQTHATVSYRILAQYRNSPSVSTVPHSASNNRTASSLYYSIPVTTLDSNKENVAP</sequence>